<gene>
    <name evidence="16" type="ORF">CLW00_102153</name>
</gene>
<feature type="domain" description="HhH-GPD" evidence="15">
    <location>
        <begin position="51"/>
        <end position="202"/>
    </location>
</feature>
<evidence type="ECO:0000256" key="6">
    <source>
        <dbReference type="ARBA" id="ARBA00022485"/>
    </source>
</evidence>
<dbReference type="GO" id="GO:0000701">
    <property type="term" value="F:purine-specific mismatch base pair DNA N-glycosylase activity"/>
    <property type="evidence" value="ECO:0007669"/>
    <property type="project" value="UniProtKB-EC"/>
</dbReference>
<keyword evidence="10 14" id="KW-0408">Iron</keyword>
<keyword evidence="9" id="KW-0378">Hydrolase</keyword>
<dbReference type="InterPro" id="IPR029119">
    <property type="entry name" value="MutY_C"/>
</dbReference>
<comment type="function">
    <text evidence="2">Adenine glycosylase active on G-A mispairs. MutY also corrects error-prone DNA synthesis past GO lesions which are due to the oxidatively damaged form of guanine: 7,8-dihydro-8-oxoguanine (8-oxo-dGTP).</text>
</comment>
<keyword evidence="8 14" id="KW-0227">DNA damage</keyword>
<sequence>MFNIAFILKFKTVLSLHPFVHTILEWYPRHKRDLPWRNTKDPYIIWLSEIILQQTRVAQGLPYFLKFVENYPNVESLANAPSEDVMRLWQGLGYYSRARNLHECAKMVFNQYGGVFPDNYKDLLKLKGIGSYTAAAIASFAFEEAVAVVDGNVFRVLSRYFGVATDIASPAGKKEFEKLANELIPHDFAGTFNQAIMEFGALQCVPKSPDCTICPLREGCFAHNKKIVAELPLKIKKLKIKERYFKYTYITCGDYIVVKKRGEGDIWQGLFDFPMTEVSEKSKLIDLLPDFVESLKKIETLNVENSSYTYKHILTHQRIFANFVKFVIDPSEIDRLAEWTRLFEFQIVERERFEDLGKPRLILKYLNDEK</sequence>
<keyword evidence="7" id="KW-0479">Metal-binding</keyword>
<keyword evidence="11" id="KW-0411">Iron-sulfur</keyword>
<evidence type="ECO:0000256" key="7">
    <source>
        <dbReference type="ARBA" id="ARBA00022723"/>
    </source>
</evidence>
<dbReference type="SUPFAM" id="SSF55811">
    <property type="entry name" value="Nudix"/>
    <property type="match status" value="1"/>
</dbReference>
<dbReference type="Pfam" id="PF14815">
    <property type="entry name" value="NUDIX_4"/>
    <property type="match status" value="1"/>
</dbReference>
<dbReference type="CDD" id="cd00056">
    <property type="entry name" value="ENDO3c"/>
    <property type="match status" value="1"/>
</dbReference>
<reference evidence="16 17" key="1">
    <citation type="submission" date="2018-03" db="EMBL/GenBank/DDBJ databases">
        <title>Genomic Encyclopedia of Archaeal and Bacterial Type Strains, Phase II (KMG-II): from individual species to whole genera.</title>
        <authorList>
            <person name="Goeker M."/>
        </authorList>
    </citation>
    <scope>NUCLEOTIDE SEQUENCE [LARGE SCALE GENOMIC DNA]</scope>
    <source>
        <strain evidence="16 17">DSM 27929</strain>
    </source>
</reference>
<evidence type="ECO:0000256" key="10">
    <source>
        <dbReference type="ARBA" id="ARBA00023004"/>
    </source>
</evidence>
<accession>A0A2T0WSM3</accession>
<dbReference type="GO" id="GO:0006284">
    <property type="term" value="P:base-excision repair"/>
    <property type="evidence" value="ECO:0007669"/>
    <property type="project" value="UniProtKB-UniRule"/>
</dbReference>
<dbReference type="InterPro" id="IPR003265">
    <property type="entry name" value="HhH-GPD_domain"/>
</dbReference>
<comment type="similarity">
    <text evidence="3 14">Belongs to the Nth/MutY family.</text>
</comment>
<dbReference type="GO" id="GO:0006298">
    <property type="term" value="P:mismatch repair"/>
    <property type="evidence" value="ECO:0007669"/>
    <property type="project" value="TreeGrafter"/>
</dbReference>
<dbReference type="InterPro" id="IPR005760">
    <property type="entry name" value="A/G_AdeGlyc_MutY"/>
</dbReference>
<dbReference type="SMART" id="SM00478">
    <property type="entry name" value="ENDO3c"/>
    <property type="match status" value="1"/>
</dbReference>
<evidence type="ECO:0000256" key="8">
    <source>
        <dbReference type="ARBA" id="ARBA00022763"/>
    </source>
</evidence>
<dbReference type="Gene3D" id="1.10.1670.10">
    <property type="entry name" value="Helix-hairpin-Helix base-excision DNA repair enzymes (C-terminal)"/>
    <property type="match status" value="1"/>
</dbReference>
<evidence type="ECO:0000259" key="15">
    <source>
        <dbReference type="SMART" id="SM00478"/>
    </source>
</evidence>
<comment type="caution">
    <text evidence="16">The sequence shown here is derived from an EMBL/GenBank/DDBJ whole genome shotgun (WGS) entry which is preliminary data.</text>
</comment>
<protein>
    <recommendedName>
        <fullName evidence="5 14">Adenine DNA glycosylase</fullName>
        <ecNumber evidence="4 14">3.2.2.31</ecNumber>
    </recommendedName>
</protein>
<organism evidence="16 17">
    <name type="scientific">Mongoliibacter ruber</name>
    <dbReference type="NCBI Taxonomy" id="1750599"/>
    <lineage>
        <taxon>Bacteria</taxon>
        <taxon>Pseudomonadati</taxon>
        <taxon>Bacteroidota</taxon>
        <taxon>Cytophagia</taxon>
        <taxon>Cytophagales</taxon>
        <taxon>Cyclobacteriaceae</taxon>
        <taxon>Mongoliibacter</taxon>
    </lineage>
</organism>
<dbReference type="NCBIfam" id="TIGR01084">
    <property type="entry name" value="mutY"/>
    <property type="match status" value="1"/>
</dbReference>
<evidence type="ECO:0000256" key="12">
    <source>
        <dbReference type="ARBA" id="ARBA00023204"/>
    </source>
</evidence>
<dbReference type="PANTHER" id="PTHR42944:SF1">
    <property type="entry name" value="ADENINE DNA GLYCOSYLASE"/>
    <property type="match status" value="1"/>
</dbReference>
<evidence type="ECO:0000256" key="11">
    <source>
        <dbReference type="ARBA" id="ARBA00023014"/>
    </source>
</evidence>
<comment type="cofactor">
    <cofactor evidence="14">
        <name>[4Fe-4S] cluster</name>
        <dbReference type="ChEBI" id="CHEBI:49883"/>
    </cofactor>
    <text evidence="14">Binds 1 [4Fe-4S] cluster.</text>
</comment>
<evidence type="ECO:0000256" key="13">
    <source>
        <dbReference type="ARBA" id="ARBA00023295"/>
    </source>
</evidence>
<dbReference type="CDD" id="cd03431">
    <property type="entry name" value="NUDIX_DNA_Glycosylase_C-MutY"/>
    <property type="match status" value="1"/>
</dbReference>
<dbReference type="EMBL" id="PVTR01000002">
    <property type="protein sequence ID" value="PRY89677.1"/>
    <property type="molecule type" value="Genomic_DNA"/>
</dbReference>
<dbReference type="GO" id="GO:0051539">
    <property type="term" value="F:4 iron, 4 sulfur cluster binding"/>
    <property type="evidence" value="ECO:0007669"/>
    <property type="project" value="UniProtKB-UniRule"/>
</dbReference>
<dbReference type="InterPro" id="IPR023170">
    <property type="entry name" value="HhH_base_excis_C"/>
</dbReference>
<dbReference type="Proteomes" id="UP000238157">
    <property type="component" value="Unassembled WGS sequence"/>
</dbReference>
<name>A0A2T0WSM3_9BACT</name>
<comment type="catalytic activity">
    <reaction evidence="1 14">
        <text>Hydrolyzes free adenine bases from 7,8-dihydro-8-oxoguanine:adenine mismatched double-stranded DNA, leaving an apurinic site.</text>
        <dbReference type="EC" id="3.2.2.31"/>
    </reaction>
</comment>
<keyword evidence="17" id="KW-1185">Reference proteome</keyword>
<proteinExistence type="inferred from homology"/>
<dbReference type="AlphaFoldDB" id="A0A2T0WSM3"/>
<evidence type="ECO:0000256" key="14">
    <source>
        <dbReference type="RuleBase" id="RU365096"/>
    </source>
</evidence>
<dbReference type="GO" id="GO:0046872">
    <property type="term" value="F:metal ion binding"/>
    <property type="evidence" value="ECO:0007669"/>
    <property type="project" value="UniProtKB-UniRule"/>
</dbReference>
<evidence type="ECO:0000313" key="17">
    <source>
        <dbReference type="Proteomes" id="UP000238157"/>
    </source>
</evidence>
<evidence type="ECO:0000256" key="9">
    <source>
        <dbReference type="ARBA" id="ARBA00022801"/>
    </source>
</evidence>
<dbReference type="InterPro" id="IPR015797">
    <property type="entry name" value="NUDIX_hydrolase-like_dom_sf"/>
</dbReference>
<dbReference type="SUPFAM" id="SSF48150">
    <property type="entry name" value="DNA-glycosylase"/>
    <property type="match status" value="1"/>
</dbReference>
<dbReference type="InterPro" id="IPR000445">
    <property type="entry name" value="HhH_motif"/>
</dbReference>
<dbReference type="EC" id="3.2.2.31" evidence="4 14"/>
<evidence type="ECO:0000256" key="1">
    <source>
        <dbReference type="ARBA" id="ARBA00000843"/>
    </source>
</evidence>
<evidence type="ECO:0000256" key="4">
    <source>
        <dbReference type="ARBA" id="ARBA00012045"/>
    </source>
</evidence>
<dbReference type="PANTHER" id="PTHR42944">
    <property type="entry name" value="ADENINE DNA GLYCOSYLASE"/>
    <property type="match status" value="1"/>
</dbReference>
<dbReference type="GO" id="GO:0032357">
    <property type="term" value="F:oxidized purine DNA binding"/>
    <property type="evidence" value="ECO:0007669"/>
    <property type="project" value="TreeGrafter"/>
</dbReference>
<evidence type="ECO:0000313" key="16">
    <source>
        <dbReference type="EMBL" id="PRY89677.1"/>
    </source>
</evidence>
<dbReference type="FunFam" id="1.10.340.30:FF:000002">
    <property type="entry name" value="Adenine DNA glycosylase"/>
    <property type="match status" value="1"/>
</dbReference>
<dbReference type="Gene3D" id="1.10.340.30">
    <property type="entry name" value="Hypothetical protein, domain 2"/>
    <property type="match status" value="1"/>
</dbReference>
<evidence type="ECO:0000256" key="2">
    <source>
        <dbReference type="ARBA" id="ARBA00002933"/>
    </source>
</evidence>
<dbReference type="Gene3D" id="3.90.79.10">
    <property type="entry name" value="Nucleoside Triphosphate Pyrophosphohydrolase"/>
    <property type="match status" value="1"/>
</dbReference>
<keyword evidence="12" id="KW-0234">DNA repair</keyword>
<dbReference type="Pfam" id="PF00633">
    <property type="entry name" value="HHH"/>
    <property type="match status" value="1"/>
</dbReference>
<dbReference type="GO" id="GO:0035485">
    <property type="term" value="F:adenine/guanine mispair binding"/>
    <property type="evidence" value="ECO:0007669"/>
    <property type="project" value="TreeGrafter"/>
</dbReference>
<evidence type="ECO:0000256" key="5">
    <source>
        <dbReference type="ARBA" id="ARBA00022023"/>
    </source>
</evidence>
<keyword evidence="13 14" id="KW-0326">Glycosidase</keyword>
<dbReference type="InterPro" id="IPR011257">
    <property type="entry name" value="DNA_glycosylase"/>
</dbReference>
<dbReference type="Pfam" id="PF00730">
    <property type="entry name" value="HhH-GPD"/>
    <property type="match status" value="1"/>
</dbReference>
<evidence type="ECO:0000256" key="3">
    <source>
        <dbReference type="ARBA" id="ARBA00008343"/>
    </source>
</evidence>
<dbReference type="GO" id="GO:0034039">
    <property type="term" value="F:8-oxo-7,8-dihydroguanine DNA N-glycosylase activity"/>
    <property type="evidence" value="ECO:0007669"/>
    <property type="project" value="TreeGrafter"/>
</dbReference>
<keyword evidence="6" id="KW-0004">4Fe-4S</keyword>
<dbReference type="InterPro" id="IPR044298">
    <property type="entry name" value="MIG/MutY"/>
</dbReference>